<sequence>MQIRTMSRLECTKVLDEHRLCRIACSRDGRPYVVPLYFVRDDGYLYAFSMPGQKIDFMRANPLVSVVVEEHGPNRQWKSVVVEGRYEELPDRIGFKQQRERAWSLLSHYPDWWEPGALKPVLPPVSDHSPHIFFHILVDQVSGRAAE</sequence>
<evidence type="ECO:0000313" key="1">
    <source>
        <dbReference type="EMBL" id="THF57822.1"/>
    </source>
</evidence>
<dbReference type="InterPro" id="IPR024747">
    <property type="entry name" value="Pyridox_Oxase-rel"/>
</dbReference>
<protein>
    <submittedName>
        <fullName evidence="1">Pyridoxamine 5'-phosphate oxidase family protein</fullName>
    </submittedName>
</protein>
<proteinExistence type="predicted"/>
<dbReference type="EMBL" id="SSNY01000004">
    <property type="protein sequence ID" value="THF57822.1"/>
    <property type="molecule type" value="Genomic_DNA"/>
</dbReference>
<keyword evidence="2" id="KW-1185">Reference proteome</keyword>
<dbReference type="RefSeq" id="WP_136356172.1">
    <property type="nucleotide sequence ID" value="NZ_SSNY01000004.1"/>
</dbReference>
<reference evidence="1 2" key="1">
    <citation type="submission" date="2019-04" db="EMBL/GenBank/DDBJ databases">
        <title>Mesorhizobium composti sp. nov., isolated from compost.</title>
        <authorList>
            <person name="Lin S.-Y."/>
            <person name="Hameed A."/>
            <person name="Hsieh Y.-T."/>
            <person name="Young C.-C."/>
        </authorList>
    </citation>
    <scope>NUCLEOTIDE SEQUENCE [LARGE SCALE GENOMIC DNA]</scope>
    <source>
        <strain evidence="1 2">CC-YTH430</strain>
    </source>
</reference>
<dbReference type="Gene3D" id="2.30.110.10">
    <property type="entry name" value="Electron Transport, Fmn-binding Protein, Chain A"/>
    <property type="match status" value="1"/>
</dbReference>
<dbReference type="Proteomes" id="UP000306441">
    <property type="component" value="Unassembled WGS sequence"/>
</dbReference>
<dbReference type="Pfam" id="PF12900">
    <property type="entry name" value="Pyridox_ox_2"/>
    <property type="match status" value="1"/>
</dbReference>
<comment type="caution">
    <text evidence="1">The sequence shown here is derived from an EMBL/GenBank/DDBJ whole genome shotgun (WGS) entry which is preliminary data.</text>
</comment>
<name>A0ABY2QA74_9HYPH</name>
<dbReference type="SUPFAM" id="SSF50475">
    <property type="entry name" value="FMN-binding split barrel"/>
    <property type="match status" value="1"/>
</dbReference>
<dbReference type="InterPro" id="IPR012349">
    <property type="entry name" value="Split_barrel_FMN-bd"/>
</dbReference>
<accession>A0ABY2QA74</accession>
<organism evidence="1 2">
    <name type="scientific">Ollibium composti</name>
    <dbReference type="NCBI Taxonomy" id="2675109"/>
    <lineage>
        <taxon>Bacteria</taxon>
        <taxon>Pseudomonadati</taxon>
        <taxon>Pseudomonadota</taxon>
        <taxon>Alphaproteobacteria</taxon>
        <taxon>Hyphomicrobiales</taxon>
        <taxon>Phyllobacteriaceae</taxon>
        <taxon>Ollibium</taxon>
    </lineage>
</organism>
<gene>
    <name evidence="1" type="ORF">E6C48_08735</name>
</gene>
<evidence type="ECO:0000313" key="2">
    <source>
        <dbReference type="Proteomes" id="UP000306441"/>
    </source>
</evidence>